<keyword evidence="1" id="KW-0732">Signal</keyword>
<evidence type="ECO:0000313" key="6">
    <source>
        <dbReference type="WBParaSite" id="ASIM_0001414401-mRNA-1"/>
    </source>
</evidence>
<dbReference type="InterPro" id="IPR003137">
    <property type="entry name" value="PA_domain"/>
</dbReference>
<proteinExistence type="predicted"/>
<evidence type="ECO:0000256" key="1">
    <source>
        <dbReference type="ARBA" id="ARBA00022729"/>
    </source>
</evidence>
<gene>
    <name evidence="4" type="ORF">ASIM_LOCUS13572</name>
</gene>
<dbReference type="AlphaFoldDB" id="A0A0M3K022"/>
<accession>A0A0M3K022</accession>
<evidence type="ECO:0000256" key="2">
    <source>
        <dbReference type="ARBA" id="ARBA00023180"/>
    </source>
</evidence>
<dbReference type="Gene3D" id="3.50.30.30">
    <property type="match status" value="1"/>
</dbReference>
<dbReference type="PANTHER" id="PTHR22702:SF1">
    <property type="entry name" value="PROTEASE-ASSOCIATED DOMAIN-CONTAINING PROTEIN 1"/>
    <property type="match status" value="1"/>
</dbReference>
<evidence type="ECO:0000259" key="3">
    <source>
        <dbReference type="Pfam" id="PF02225"/>
    </source>
</evidence>
<protein>
    <submittedName>
        <fullName evidence="6">PRADC1-like protein (inferred by orthology to a D. melanogaster protein)</fullName>
    </submittedName>
</protein>
<feature type="domain" description="PA" evidence="3">
    <location>
        <begin position="71"/>
        <end position="144"/>
    </location>
</feature>
<evidence type="ECO:0000313" key="5">
    <source>
        <dbReference type="Proteomes" id="UP000267096"/>
    </source>
</evidence>
<reference evidence="4 5" key="2">
    <citation type="submission" date="2018-11" db="EMBL/GenBank/DDBJ databases">
        <authorList>
            <consortium name="Pathogen Informatics"/>
        </authorList>
    </citation>
    <scope>NUCLEOTIDE SEQUENCE [LARGE SCALE GENOMIC DNA]</scope>
</reference>
<dbReference type="Proteomes" id="UP000267096">
    <property type="component" value="Unassembled WGS sequence"/>
</dbReference>
<reference evidence="6" key="1">
    <citation type="submission" date="2017-02" db="UniProtKB">
        <authorList>
            <consortium name="WormBaseParasite"/>
        </authorList>
    </citation>
    <scope>IDENTIFICATION</scope>
</reference>
<keyword evidence="5" id="KW-1185">Reference proteome</keyword>
<dbReference type="EMBL" id="UYRR01031432">
    <property type="protein sequence ID" value="VDK50028.1"/>
    <property type="molecule type" value="Genomic_DNA"/>
</dbReference>
<organism evidence="6">
    <name type="scientific">Anisakis simplex</name>
    <name type="common">Herring worm</name>
    <dbReference type="NCBI Taxonomy" id="6269"/>
    <lineage>
        <taxon>Eukaryota</taxon>
        <taxon>Metazoa</taxon>
        <taxon>Ecdysozoa</taxon>
        <taxon>Nematoda</taxon>
        <taxon>Chromadorea</taxon>
        <taxon>Rhabditida</taxon>
        <taxon>Spirurina</taxon>
        <taxon>Ascaridomorpha</taxon>
        <taxon>Ascaridoidea</taxon>
        <taxon>Anisakidae</taxon>
        <taxon>Anisakis</taxon>
        <taxon>Anisakis simplex complex</taxon>
    </lineage>
</organism>
<keyword evidence="2" id="KW-0325">Glycoprotein</keyword>
<dbReference type="Pfam" id="PF02225">
    <property type="entry name" value="PA"/>
    <property type="match status" value="1"/>
</dbReference>
<sequence>MSEPRLDIRVKMAFNHNKTTPSRRAIGKALFFYIEKPRKLAYTYEVRSSEEIGAPFPERPHKHIALRYAQPPNGCTKMEPLDDQVVLLIERGDCSFILKARMASAAGAQFAIITDSAAGTDDWIEMIGDGLNQKSDIPVAYLPGISGRRIREHLLYGGEVITVTIPLNYSSLLLSDVPRKPPWELW</sequence>
<dbReference type="WBParaSite" id="ASIM_0001414401-mRNA-1">
    <property type="protein sequence ID" value="ASIM_0001414401-mRNA-1"/>
    <property type="gene ID" value="ASIM_0001414401"/>
</dbReference>
<name>A0A0M3K022_ANISI</name>
<dbReference type="PANTHER" id="PTHR22702">
    <property type="entry name" value="PROTEASE-ASSOCIATED DOMAIN-CONTAINING PROTEIN"/>
    <property type="match status" value="1"/>
</dbReference>
<evidence type="ECO:0000313" key="4">
    <source>
        <dbReference type="EMBL" id="VDK50028.1"/>
    </source>
</evidence>
<dbReference type="OrthoDB" id="206201at2759"/>